<organism evidence="11 12">
    <name type="scientific">Phlebiopsis gigantea (strain 11061_1 CR5-6)</name>
    <name type="common">White-rot fungus</name>
    <name type="synonym">Peniophora gigantea</name>
    <dbReference type="NCBI Taxonomy" id="745531"/>
    <lineage>
        <taxon>Eukaryota</taxon>
        <taxon>Fungi</taxon>
        <taxon>Dikarya</taxon>
        <taxon>Basidiomycota</taxon>
        <taxon>Agaricomycotina</taxon>
        <taxon>Agaricomycetes</taxon>
        <taxon>Polyporales</taxon>
        <taxon>Phanerochaetaceae</taxon>
        <taxon>Phlebiopsis</taxon>
    </lineage>
</organism>
<keyword evidence="4 6" id="KW-0653">Protein transport</keyword>
<dbReference type="GO" id="GO:0015031">
    <property type="term" value="P:protein transport"/>
    <property type="evidence" value="ECO:0007669"/>
    <property type="project" value="UniProtKB-KW"/>
</dbReference>
<dbReference type="Pfam" id="PF05285">
    <property type="entry name" value="SDA1_dom"/>
    <property type="match status" value="1"/>
</dbReference>
<dbReference type="InterPro" id="IPR007949">
    <property type="entry name" value="SDA1_MD"/>
</dbReference>
<evidence type="ECO:0000256" key="1">
    <source>
        <dbReference type="ARBA" id="ARBA00005783"/>
    </source>
</evidence>
<dbReference type="GO" id="GO:0042273">
    <property type="term" value="P:ribosomal large subunit biogenesis"/>
    <property type="evidence" value="ECO:0007669"/>
    <property type="project" value="UniProtKB-UniRule"/>
</dbReference>
<evidence type="ECO:0000256" key="2">
    <source>
        <dbReference type="ARBA" id="ARBA00022448"/>
    </source>
</evidence>
<evidence type="ECO:0000256" key="4">
    <source>
        <dbReference type="ARBA" id="ARBA00022927"/>
    </source>
</evidence>
<dbReference type="PANTHER" id="PTHR12730">
    <property type="entry name" value="HSDA/SDA1-RELATED"/>
    <property type="match status" value="1"/>
</dbReference>
<evidence type="ECO:0000259" key="10">
    <source>
        <dbReference type="Pfam" id="PF21638"/>
    </source>
</evidence>
<dbReference type="GO" id="GO:0005730">
    <property type="term" value="C:nucleolus"/>
    <property type="evidence" value="ECO:0007669"/>
    <property type="project" value="UniProtKB-SubCell"/>
</dbReference>
<feature type="compositionally biased region" description="Acidic residues" evidence="7">
    <location>
        <begin position="516"/>
        <end position="540"/>
    </location>
</feature>
<comment type="function">
    <text evidence="6">Required for 60S pre-ribosomal subunits export to the cytoplasm.</text>
</comment>
<feature type="domain" description="SDA1 N-terminal" evidence="9">
    <location>
        <begin position="60"/>
        <end position="439"/>
    </location>
</feature>
<feature type="compositionally biased region" description="Basic residues" evidence="7">
    <location>
        <begin position="729"/>
        <end position="744"/>
    </location>
</feature>
<comment type="similarity">
    <text evidence="1 6">Belongs to the SDA1 family.</text>
</comment>
<feature type="region of interest" description="Disordered" evidence="7">
    <location>
        <begin position="509"/>
        <end position="603"/>
    </location>
</feature>
<dbReference type="EMBL" id="KN840605">
    <property type="protein sequence ID" value="KIP03671.1"/>
    <property type="molecule type" value="Genomic_DNA"/>
</dbReference>
<reference evidence="11 12" key="1">
    <citation type="journal article" date="2014" name="PLoS Genet.">
        <title>Analysis of the Phlebiopsis gigantea genome, transcriptome and secretome provides insight into its pioneer colonization strategies of wood.</title>
        <authorList>
            <person name="Hori C."/>
            <person name="Ishida T."/>
            <person name="Igarashi K."/>
            <person name="Samejima M."/>
            <person name="Suzuki H."/>
            <person name="Master E."/>
            <person name="Ferreira P."/>
            <person name="Ruiz-Duenas F.J."/>
            <person name="Held B."/>
            <person name="Canessa P."/>
            <person name="Larrondo L.F."/>
            <person name="Schmoll M."/>
            <person name="Druzhinina I.S."/>
            <person name="Kubicek C.P."/>
            <person name="Gaskell J.A."/>
            <person name="Kersten P."/>
            <person name="St John F."/>
            <person name="Glasner J."/>
            <person name="Sabat G."/>
            <person name="Splinter BonDurant S."/>
            <person name="Syed K."/>
            <person name="Yadav J."/>
            <person name="Mgbeahuruike A.C."/>
            <person name="Kovalchuk A."/>
            <person name="Asiegbu F.O."/>
            <person name="Lackner G."/>
            <person name="Hoffmeister D."/>
            <person name="Rencoret J."/>
            <person name="Gutierrez A."/>
            <person name="Sun H."/>
            <person name="Lindquist E."/>
            <person name="Barry K."/>
            <person name="Riley R."/>
            <person name="Grigoriev I.V."/>
            <person name="Henrissat B."/>
            <person name="Kues U."/>
            <person name="Berka R.M."/>
            <person name="Martinez A.T."/>
            <person name="Covert S.F."/>
            <person name="Blanchette R.A."/>
            <person name="Cullen D."/>
        </authorList>
    </citation>
    <scope>NUCLEOTIDE SEQUENCE [LARGE SCALE GENOMIC DNA]</scope>
    <source>
        <strain evidence="11 12">11061_1 CR5-6</strain>
    </source>
</reference>
<dbReference type="InterPro" id="IPR048292">
    <property type="entry name" value="SDA1_C"/>
</dbReference>
<dbReference type="Pfam" id="PF21638">
    <property type="entry name" value="SDA1_C"/>
    <property type="match status" value="1"/>
</dbReference>
<comment type="subcellular location">
    <subcellularLocation>
        <location evidence="6">Nucleus</location>
        <location evidence="6">Nucleolus</location>
    </subcellularLocation>
</comment>
<evidence type="ECO:0000259" key="8">
    <source>
        <dbReference type="Pfam" id="PF05285"/>
    </source>
</evidence>
<evidence type="ECO:0000313" key="12">
    <source>
        <dbReference type="Proteomes" id="UP000053257"/>
    </source>
</evidence>
<feature type="domain" description="SDA1 middle" evidence="8">
    <location>
        <begin position="543"/>
        <end position="686"/>
    </location>
</feature>
<evidence type="ECO:0000256" key="7">
    <source>
        <dbReference type="SAM" id="MobiDB-lite"/>
    </source>
</evidence>
<dbReference type="HOGENOM" id="CLU_009161_2_1_1"/>
<keyword evidence="12" id="KW-1185">Reference proteome</keyword>
<dbReference type="InterPro" id="IPR027312">
    <property type="entry name" value="Sda1"/>
</dbReference>
<sequence>MGRGILLTSNLPQLQNLIKRDPSAYKEEFLQQWNHYNSVRQIFHLNPDEQAQNFRELVTFIAQVAQCYPKETAEFPSHLSALLLENYGSLSPDTRKTLVQNLVMLRNKDVITSIDLLKTLFPLLPRTTSSALRANIRKTILSDIRTANIRTKNHKLNRAVQAMLFGMVERGMDAEVAGDKGKARANSQASAGGEEAMWAIVLTKELWRKGIWNDTKTVSIVALGCFHPVVKVQSASLHFFLGSDEEQEDSDDEEEDIPDRKALQHRHEINKKTRSGDSKLRKQLKSIKSVHHTTVNFPALQLLHDPQTFAEKLYDILNRYDKRFSLDHKILLMQLLSRVMGAHKLCVLGFYTYIVKYLAYHQLRIPAILVALAQSVHEYTPPDALAPVVRKLAQEFVHPGVGSEVIAAGLNAVREVCRRQPWAMEEDLLGDLIEYRKSRDKAVTAAARGLLQLFREVNPGMLKRRERGKEAAMGISKGTQPLPFGHSAEAAVDIEGLVLLEDHLKKLREEDGVASGDEEEGDEAAWEGWDVDEDSSDESSDGWVSVESDGEDLEISDSEDEDGKSKSKSKAKGKKKAGEDEEHEKPEVEELPAEPARVSSLATSKILTPADFALLQELRIKDASATVERGGGSAAKRKLAALEANKKVLSQSGPAEDTFVSENDILGPRKKAKADYEERMASIAKGREGREKFGSSKGKRNKEAPSSSTNREKARNKPLMMILASSAVRGKKKASLREKQRKLRAHIDKAKKGGH</sequence>
<feature type="region of interest" description="Disordered" evidence="7">
    <location>
        <begin position="670"/>
        <end position="755"/>
    </location>
</feature>
<dbReference type="STRING" id="745531.A0A0C3RT11"/>
<dbReference type="InterPro" id="IPR012977">
    <property type="entry name" value="SDA1_N"/>
</dbReference>
<feature type="compositionally biased region" description="Basic and acidic residues" evidence="7">
    <location>
        <begin position="745"/>
        <end position="755"/>
    </location>
</feature>
<evidence type="ECO:0000256" key="6">
    <source>
        <dbReference type="RuleBase" id="RU365057"/>
    </source>
</evidence>
<keyword evidence="3 6" id="KW-0690">Ribosome biogenesis</keyword>
<feature type="compositionally biased region" description="Acidic residues" evidence="7">
    <location>
        <begin position="548"/>
        <end position="562"/>
    </location>
</feature>
<feature type="compositionally biased region" description="Basic residues" evidence="7">
    <location>
        <begin position="566"/>
        <end position="575"/>
    </location>
</feature>
<dbReference type="OrthoDB" id="2196187at2759"/>
<proteinExistence type="inferred from homology"/>
<evidence type="ECO:0000313" key="11">
    <source>
        <dbReference type="EMBL" id="KIP03671.1"/>
    </source>
</evidence>
<dbReference type="AlphaFoldDB" id="A0A0C3RT11"/>
<dbReference type="GO" id="GO:0000055">
    <property type="term" value="P:ribosomal large subunit export from nucleus"/>
    <property type="evidence" value="ECO:0007669"/>
    <property type="project" value="UniProtKB-UniRule"/>
</dbReference>
<protein>
    <recommendedName>
        <fullName evidence="6">Protein SDA1</fullName>
    </recommendedName>
</protein>
<evidence type="ECO:0000256" key="5">
    <source>
        <dbReference type="ARBA" id="ARBA00023242"/>
    </source>
</evidence>
<keyword evidence="2 6" id="KW-0813">Transport</keyword>
<feature type="domain" description="SDA1 C-terminal" evidence="10">
    <location>
        <begin position="706"/>
        <end position="753"/>
    </location>
</feature>
<feature type="compositionally biased region" description="Basic and acidic residues" evidence="7">
    <location>
        <begin position="673"/>
        <end position="694"/>
    </location>
</feature>
<name>A0A0C3RT11_PHLG1</name>
<dbReference type="Proteomes" id="UP000053257">
    <property type="component" value="Unassembled WGS sequence"/>
</dbReference>
<dbReference type="Pfam" id="PF08158">
    <property type="entry name" value="SDA1_HEAT"/>
    <property type="match status" value="1"/>
</dbReference>
<evidence type="ECO:0000259" key="9">
    <source>
        <dbReference type="Pfam" id="PF08158"/>
    </source>
</evidence>
<dbReference type="PANTHER" id="PTHR12730:SF0">
    <property type="entry name" value="PROTEIN SDA1 HOMOLOG"/>
    <property type="match status" value="1"/>
</dbReference>
<accession>A0A0C3RT11</accession>
<gene>
    <name evidence="11" type="ORF">PHLGIDRAFT_26005</name>
</gene>
<keyword evidence="5 6" id="KW-0539">Nucleus</keyword>
<evidence type="ECO:0000256" key="3">
    <source>
        <dbReference type="ARBA" id="ARBA00022517"/>
    </source>
</evidence>